<dbReference type="PANTHER" id="PTHR13847">
    <property type="entry name" value="SARCOSINE DEHYDROGENASE-RELATED"/>
    <property type="match status" value="1"/>
</dbReference>
<dbReference type="AlphaFoldDB" id="A0A1G7WGE1"/>
<dbReference type="GO" id="GO:0016491">
    <property type="term" value="F:oxidoreductase activity"/>
    <property type="evidence" value="ECO:0007669"/>
    <property type="project" value="UniProtKB-KW"/>
</dbReference>
<dbReference type="PANTHER" id="PTHR13847:SF287">
    <property type="entry name" value="FAD-DEPENDENT OXIDOREDUCTASE DOMAIN-CONTAINING PROTEIN 1"/>
    <property type="match status" value="1"/>
</dbReference>
<sequence>MPFKFFRKERREGRTETIEAPVAESLRPTHDVVVIGGGSAALAVAYHLAREHGTSDVAVLAPGPLTAAVTARDGAVARADAAAPEVAALQADALKRHAALAQEHDIDAGFARRGLIALAHDEAQVRALRWRAELNRHHGGRAEVVEPAAAVRLCRGLTPEGPEGYPLRAALSHPEAALLDPDALLRGYARRAAALGVALHPRVTVRRLEVQDGKVTRVATDRGDIFAGQVVIATAHGAAPLARLAGQDLPLSPRRLAGAVSQPLKRFLDPVVLAEGRDLALWQSPRGELVIGAGVDPAPRQGAEAGLSALTTPLARMAALFPILADIRLSRHWSQTVETSPDGAPILGRGGLPNLFLAVGLGDAEAALAPSLGSALAEAVAGTAAPPLIAPFAADRFARFAPLTGIAPAVGF</sequence>
<dbReference type="InterPro" id="IPR036188">
    <property type="entry name" value="FAD/NAD-bd_sf"/>
</dbReference>
<name>A0A1G7WGE1_9PROT</name>
<dbReference type="Gene3D" id="3.50.50.60">
    <property type="entry name" value="FAD/NAD(P)-binding domain"/>
    <property type="match status" value="1"/>
</dbReference>
<evidence type="ECO:0000256" key="1">
    <source>
        <dbReference type="ARBA" id="ARBA00023002"/>
    </source>
</evidence>
<dbReference type="EMBL" id="FNCV01000002">
    <property type="protein sequence ID" value="SDG70809.1"/>
    <property type="molecule type" value="Genomic_DNA"/>
</dbReference>
<reference evidence="4" key="1">
    <citation type="submission" date="2016-10" db="EMBL/GenBank/DDBJ databases">
        <authorList>
            <person name="Varghese N."/>
            <person name="Submissions S."/>
        </authorList>
    </citation>
    <scope>NUCLEOTIDE SEQUENCE [LARGE SCALE GENOMIC DNA]</scope>
    <source>
        <strain evidence="4">930I</strain>
    </source>
</reference>
<proteinExistence type="predicted"/>
<protein>
    <submittedName>
        <fullName evidence="3">Sarcosine oxidase subunit beta</fullName>
    </submittedName>
</protein>
<evidence type="ECO:0000313" key="4">
    <source>
        <dbReference type="Proteomes" id="UP000217076"/>
    </source>
</evidence>
<dbReference type="SUPFAM" id="SSF51905">
    <property type="entry name" value="FAD/NAD(P)-binding domain"/>
    <property type="match status" value="1"/>
</dbReference>
<dbReference type="STRING" id="83401.SAMN05421742_102183"/>
<keyword evidence="4" id="KW-1185">Reference proteome</keyword>
<evidence type="ECO:0000313" key="3">
    <source>
        <dbReference type="EMBL" id="SDG70809.1"/>
    </source>
</evidence>
<gene>
    <name evidence="3" type="ORF">SAMN05421742_102183</name>
</gene>
<dbReference type="GO" id="GO:0005737">
    <property type="term" value="C:cytoplasm"/>
    <property type="evidence" value="ECO:0007669"/>
    <property type="project" value="TreeGrafter"/>
</dbReference>
<feature type="domain" description="FAD dependent oxidoreductase" evidence="2">
    <location>
        <begin position="31"/>
        <end position="378"/>
    </location>
</feature>
<keyword evidence="1" id="KW-0560">Oxidoreductase</keyword>
<dbReference type="Pfam" id="PF01266">
    <property type="entry name" value="DAO"/>
    <property type="match status" value="1"/>
</dbReference>
<accession>A0A1G7WGE1</accession>
<dbReference type="InterPro" id="IPR006076">
    <property type="entry name" value="FAD-dep_OxRdtase"/>
</dbReference>
<dbReference type="RefSeq" id="WP_176787603.1">
    <property type="nucleotide sequence ID" value="NZ_FNCV01000002.1"/>
</dbReference>
<dbReference type="Proteomes" id="UP000217076">
    <property type="component" value="Unassembled WGS sequence"/>
</dbReference>
<organism evidence="3 4">
    <name type="scientific">Roseospirillum parvum</name>
    <dbReference type="NCBI Taxonomy" id="83401"/>
    <lineage>
        <taxon>Bacteria</taxon>
        <taxon>Pseudomonadati</taxon>
        <taxon>Pseudomonadota</taxon>
        <taxon>Alphaproteobacteria</taxon>
        <taxon>Rhodospirillales</taxon>
        <taxon>Rhodospirillaceae</taxon>
        <taxon>Roseospirillum</taxon>
    </lineage>
</organism>
<evidence type="ECO:0000259" key="2">
    <source>
        <dbReference type="Pfam" id="PF01266"/>
    </source>
</evidence>
<dbReference type="Gene3D" id="3.30.9.10">
    <property type="entry name" value="D-Amino Acid Oxidase, subunit A, domain 2"/>
    <property type="match status" value="1"/>
</dbReference>